<organism evidence="7 8">
    <name type="scientific">Coniochaeta hoffmannii</name>
    <dbReference type="NCBI Taxonomy" id="91930"/>
    <lineage>
        <taxon>Eukaryota</taxon>
        <taxon>Fungi</taxon>
        <taxon>Dikarya</taxon>
        <taxon>Ascomycota</taxon>
        <taxon>Pezizomycotina</taxon>
        <taxon>Sordariomycetes</taxon>
        <taxon>Sordariomycetidae</taxon>
        <taxon>Coniochaetales</taxon>
        <taxon>Coniochaetaceae</taxon>
        <taxon>Coniochaeta</taxon>
    </lineage>
</organism>
<dbReference type="Proteomes" id="UP001174691">
    <property type="component" value="Unassembled WGS sequence"/>
</dbReference>
<dbReference type="Pfam" id="PF00400">
    <property type="entry name" value="WD40"/>
    <property type="match status" value="6"/>
</dbReference>
<dbReference type="SMART" id="SM00320">
    <property type="entry name" value="WD40"/>
    <property type="match status" value="7"/>
</dbReference>
<dbReference type="InterPro" id="IPR036047">
    <property type="entry name" value="F-box-like_dom_sf"/>
</dbReference>
<dbReference type="Pfam" id="PF12937">
    <property type="entry name" value="F-box-like"/>
    <property type="match status" value="1"/>
</dbReference>
<evidence type="ECO:0000313" key="7">
    <source>
        <dbReference type="EMBL" id="KAJ9165566.1"/>
    </source>
</evidence>
<comment type="caution">
    <text evidence="7">The sequence shown here is derived from an EMBL/GenBank/DDBJ whole genome shotgun (WGS) entry which is preliminary data.</text>
</comment>
<keyword evidence="8" id="KW-1185">Reference proteome</keyword>
<keyword evidence="3" id="KW-0677">Repeat</keyword>
<dbReference type="GO" id="GO:0043161">
    <property type="term" value="P:proteasome-mediated ubiquitin-dependent protein catabolic process"/>
    <property type="evidence" value="ECO:0007669"/>
    <property type="project" value="TreeGrafter"/>
</dbReference>
<dbReference type="EMBL" id="JANBVN010000003">
    <property type="protein sequence ID" value="KAJ9165566.1"/>
    <property type="molecule type" value="Genomic_DNA"/>
</dbReference>
<dbReference type="GO" id="GO:0043130">
    <property type="term" value="F:ubiquitin binding"/>
    <property type="evidence" value="ECO:0007669"/>
    <property type="project" value="TreeGrafter"/>
</dbReference>
<dbReference type="PANTHER" id="PTHR19849:SF1">
    <property type="entry name" value="F-BOX_WD REPEAT-CONTAINING PROTEIN 7"/>
    <property type="match status" value="1"/>
</dbReference>
<dbReference type="InterPro" id="IPR020472">
    <property type="entry name" value="WD40_PAC1"/>
</dbReference>
<feature type="repeat" description="WD" evidence="4">
    <location>
        <begin position="578"/>
        <end position="617"/>
    </location>
</feature>
<evidence type="ECO:0000313" key="8">
    <source>
        <dbReference type="Proteomes" id="UP001174691"/>
    </source>
</evidence>
<protein>
    <submittedName>
        <fullName evidence="7">WD40 repeat-like protein</fullName>
    </submittedName>
</protein>
<feature type="repeat" description="WD" evidence="4">
    <location>
        <begin position="399"/>
        <end position="432"/>
    </location>
</feature>
<feature type="repeat" description="WD" evidence="4">
    <location>
        <begin position="618"/>
        <end position="659"/>
    </location>
</feature>
<reference evidence="7" key="1">
    <citation type="submission" date="2022-07" db="EMBL/GenBank/DDBJ databases">
        <title>Fungi with potential for degradation of polypropylene.</title>
        <authorList>
            <person name="Gostincar C."/>
        </authorList>
    </citation>
    <scope>NUCLEOTIDE SEQUENCE</scope>
    <source>
        <strain evidence="7">EXF-13287</strain>
    </source>
</reference>
<evidence type="ECO:0000256" key="2">
    <source>
        <dbReference type="ARBA" id="ARBA00022574"/>
    </source>
</evidence>
<evidence type="ECO:0000256" key="5">
    <source>
        <dbReference type="SAM" id="MobiDB-lite"/>
    </source>
</evidence>
<proteinExistence type="inferred from homology"/>
<dbReference type="InterPro" id="IPR001680">
    <property type="entry name" value="WD40_rpt"/>
</dbReference>
<keyword evidence="2 4" id="KW-0853">WD repeat</keyword>
<accession>A0AA38SKJ9</accession>
<dbReference type="InterPro" id="IPR015943">
    <property type="entry name" value="WD40/YVTN_repeat-like_dom_sf"/>
</dbReference>
<dbReference type="CDD" id="cd00200">
    <property type="entry name" value="WD40"/>
    <property type="match status" value="1"/>
</dbReference>
<sequence>MTSPSTRPAFSSPDWAPAREVLYSEPRDCTQGAEHGARLRSMSLTFPWRQRRKSSLFGFEDGVASNPAGLVLEEDRQAINDNAFQTSADSSRAVPAHRGLKSMVRRASVSVKTGVKGFVGRRTSVPSISPLHDQHPQDAPVHQRFGSASNSSQRPTTSHSTWHRLRQAASFHRQSRILHTGHGDREFDLEPIESPTFPIPGSGVQPPIIPRNTGAAARQAAASAHNELYGVGAPSGAPVPKPNWLASEDEALHDYESGIGIALTSSEVEAYVPSDDVDSDVDVGMGAVEDESDISKVDFISQLPAELAIQILAYLDAPTLSTASRVSKRWHQATANQHIWRESFLREKTATYATSGPVKPGTGLGVPPIRPNNDWKEIYRVKEELDKRWKEGKARPVYLNGHSDSIYCLQFDESKIITGSRDKTVRIWDMETFACKLVIGPPDKINDPCHGLLYDDDGNPAHYATLPESDSSPPFNHTQPLPAPRAYESMPALVSFPMHHSASILCLQYDDRILVTGSSDSTCIVYSIKSGYRPVRRLRHHSAAVLDLVFDDRHIVTCSKDISICVWDRETGALLKQLRGHSGPVNAVQMRGNTIVSCSGDFRVKLWNVDTGKNIREFSGHTKGLACSQFSEDGRYVASAGNDKVIRVWDANTGECVREMRAHDNLVRSLHVDSVSGRLVSGSYDTDIKVFDMESGRQLLDFPRWHNSWVLSAKSDYRRIVSTGQDPKILIMDFGAGIKGIEMLESKGKGGDDAGYI</sequence>
<feature type="repeat" description="WD" evidence="4">
    <location>
        <begin position="660"/>
        <end position="701"/>
    </location>
</feature>
<dbReference type="Gene3D" id="1.20.1280.50">
    <property type="match status" value="1"/>
</dbReference>
<gene>
    <name evidence="7" type="ORF">NKR19_g290</name>
</gene>
<feature type="region of interest" description="Disordered" evidence="5">
    <location>
        <begin position="125"/>
        <end position="161"/>
    </location>
</feature>
<dbReference type="PROSITE" id="PS50294">
    <property type="entry name" value="WD_REPEATS_REGION"/>
    <property type="match status" value="3"/>
</dbReference>
<name>A0AA38SKJ9_9PEZI</name>
<feature type="compositionally biased region" description="Polar residues" evidence="5">
    <location>
        <begin position="146"/>
        <end position="160"/>
    </location>
</feature>
<feature type="domain" description="F-box" evidence="6">
    <location>
        <begin position="297"/>
        <end position="343"/>
    </location>
</feature>
<dbReference type="GO" id="GO:0005634">
    <property type="term" value="C:nucleus"/>
    <property type="evidence" value="ECO:0007669"/>
    <property type="project" value="TreeGrafter"/>
</dbReference>
<dbReference type="AlphaFoldDB" id="A0AA38SKJ9"/>
<dbReference type="InterPro" id="IPR001810">
    <property type="entry name" value="F-box_dom"/>
</dbReference>
<feature type="repeat" description="WD" evidence="4">
    <location>
        <begin position="538"/>
        <end position="577"/>
    </location>
</feature>
<dbReference type="GO" id="GO:0005737">
    <property type="term" value="C:cytoplasm"/>
    <property type="evidence" value="ECO:0007669"/>
    <property type="project" value="TreeGrafter"/>
</dbReference>
<dbReference type="InterPro" id="IPR019775">
    <property type="entry name" value="WD40_repeat_CS"/>
</dbReference>
<dbReference type="PROSITE" id="PS00678">
    <property type="entry name" value="WD_REPEATS_1"/>
    <property type="match status" value="3"/>
</dbReference>
<dbReference type="PRINTS" id="PR00320">
    <property type="entry name" value="GPROTEINBRPT"/>
</dbReference>
<dbReference type="PANTHER" id="PTHR19849">
    <property type="entry name" value="PHOSPHOLIPASE A-2-ACTIVATING PROTEIN"/>
    <property type="match status" value="1"/>
</dbReference>
<dbReference type="PROSITE" id="PS50082">
    <property type="entry name" value="WD_REPEATS_2"/>
    <property type="match status" value="5"/>
</dbReference>
<evidence type="ECO:0000256" key="1">
    <source>
        <dbReference type="ARBA" id="ARBA00007968"/>
    </source>
</evidence>
<evidence type="ECO:0000256" key="3">
    <source>
        <dbReference type="ARBA" id="ARBA00022737"/>
    </source>
</evidence>
<dbReference type="GO" id="GO:0010992">
    <property type="term" value="P:ubiquitin recycling"/>
    <property type="evidence" value="ECO:0007669"/>
    <property type="project" value="TreeGrafter"/>
</dbReference>
<dbReference type="PROSITE" id="PS50181">
    <property type="entry name" value="FBOX"/>
    <property type="match status" value="1"/>
</dbReference>
<dbReference type="InterPro" id="IPR036322">
    <property type="entry name" value="WD40_repeat_dom_sf"/>
</dbReference>
<evidence type="ECO:0000256" key="4">
    <source>
        <dbReference type="PROSITE-ProRule" id="PRU00221"/>
    </source>
</evidence>
<dbReference type="Gene3D" id="2.130.10.10">
    <property type="entry name" value="YVTN repeat-like/Quinoprotein amine dehydrogenase"/>
    <property type="match status" value="2"/>
</dbReference>
<dbReference type="SUPFAM" id="SSF50978">
    <property type="entry name" value="WD40 repeat-like"/>
    <property type="match status" value="2"/>
</dbReference>
<dbReference type="SUPFAM" id="SSF81383">
    <property type="entry name" value="F-box domain"/>
    <property type="match status" value="1"/>
</dbReference>
<evidence type="ECO:0000259" key="6">
    <source>
        <dbReference type="PROSITE" id="PS50181"/>
    </source>
</evidence>
<dbReference type="SMART" id="SM00256">
    <property type="entry name" value="FBOX"/>
    <property type="match status" value="1"/>
</dbReference>
<comment type="similarity">
    <text evidence="1">Belongs to the WD repeat MET30/SCONB/SCON-2 family.</text>
</comment>